<dbReference type="InterPro" id="IPR018732">
    <property type="entry name" value="Dpy-19/Dpy-19-like"/>
</dbReference>
<protein>
    <submittedName>
        <fullName evidence="12">Dolichyl-phosphate-mannose--protein mannosyltransferase</fullName>
    </submittedName>
</protein>
<proteinExistence type="inferred from homology"/>
<dbReference type="GO" id="GO:0005637">
    <property type="term" value="C:nuclear inner membrane"/>
    <property type="evidence" value="ECO:0007669"/>
    <property type="project" value="TreeGrafter"/>
</dbReference>
<reference evidence="12" key="1">
    <citation type="submission" date="2016-06" db="UniProtKB">
        <authorList>
            <consortium name="WormBaseParasite"/>
        </authorList>
    </citation>
    <scope>IDENTIFICATION</scope>
</reference>
<evidence type="ECO:0000256" key="4">
    <source>
        <dbReference type="ARBA" id="ARBA00022679"/>
    </source>
</evidence>
<keyword evidence="7 9" id="KW-0472">Membrane</keyword>
<organism evidence="12">
    <name type="scientific">Echinostoma caproni</name>
    <dbReference type="NCBI Taxonomy" id="27848"/>
    <lineage>
        <taxon>Eukaryota</taxon>
        <taxon>Metazoa</taxon>
        <taxon>Spiralia</taxon>
        <taxon>Lophotrochozoa</taxon>
        <taxon>Platyhelminthes</taxon>
        <taxon>Trematoda</taxon>
        <taxon>Digenea</taxon>
        <taxon>Plagiorchiida</taxon>
        <taxon>Echinostomata</taxon>
        <taxon>Echinostomatoidea</taxon>
        <taxon>Echinostomatidae</taxon>
        <taxon>Echinostoma</taxon>
    </lineage>
</organism>
<dbReference type="EMBL" id="UZAN01045716">
    <property type="protein sequence ID" value="VDP83075.1"/>
    <property type="molecule type" value="Genomic_DNA"/>
</dbReference>
<evidence type="ECO:0000313" key="11">
    <source>
        <dbReference type="Proteomes" id="UP000272942"/>
    </source>
</evidence>
<accession>A0A183AMQ8</accession>
<keyword evidence="3" id="KW-0328">Glycosyltransferase</keyword>
<evidence type="ECO:0000256" key="7">
    <source>
        <dbReference type="ARBA" id="ARBA00023136"/>
    </source>
</evidence>
<dbReference type="AlphaFoldDB" id="A0A183AMQ8"/>
<evidence type="ECO:0000256" key="9">
    <source>
        <dbReference type="SAM" id="Phobius"/>
    </source>
</evidence>
<dbReference type="OrthoDB" id="6019623at2759"/>
<keyword evidence="5 9" id="KW-0812">Transmembrane</keyword>
<reference evidence="10 11" key="2">
    <citation type="submission" date="2018-11" db="EMBL/GenBank/DDBJ databases">
        <authorList>
            <consortium name="Pathogen Informatics"/>
        </authorList>
    </citation>
    <scope>NUCLEOTIDE SEQUENCE [LARGE SCALE GENOMIC DNA]</scope>
    <source>
        <strain evidence="10 11">Egypt</strain>
    </source>
</reference>
<evidence type="ECO:0000256" key="6">
    <source>
        <dbReference type="ARBA" id="ARBA00022989"/>
    </source>
</evidence>
<evidence type="ECO:0000256" key="8">
    <source>
        <dbReference type="SAM" id="MobiDB-lite"/>
    </source>
</evidence>
<keyword evidence="11" id="KW-1185">Reference proteome</keyword>
<comment type="similarity">
    <text evidence="2">Belongs to the dpy-19 family.</text>
</comment>
<dbReference type="WBParaSite" id="ECPE_0000826701-mRNA-1">
    <property type="protein sequence ID" value="ECPE_0000826701-mRNA-1"/>
    <property type="gene ID" value="ECPE_0000826701"/>
</dbReference>
<dbReference type="GO" id="GO:0000030">
    <property type="term" value="F:mannosyltransferase activity"/>
    <property type="evidence" value="ECO:0007669"/>
    <property type="project" value="TreeGrafter"/>
</dbReference>
<sequence>MADSKVKNDRKSAKGRVKTNENSSQGNMIHGIGIRLLVFGIAISCGFLHWMHVAYLHENDLMFSHLSSTERELTFRTEMGFYYSYFKQLPLCMNTTHSGTVGLIEQQQQQPRCRPLNAMQRFNLYPELVLATIYRILRSYELLKTECYQVSRYLTRDPVAIVVNPTLFAQAIQDPRYLPTSNISRKCIFSKSINLHREKRWTLIFLSPLFTPICSHAQCYSTKKSSPSVFQSVIYCLLLLGFQLPWQFSQFALSTQVASLSKTSYLLQFGNALLLTSTYFPGLIGAWLGLTMLLRLMTPPSSGAVSPAPNATTVVLLVLINTFFGQAEHDGGHIVDILREKLQPGGKFHTFHTRLYTCSPEFDFIGVSAPGSFCLTQTEIFTYNRSTFQLLFFTLMAVLIMRLKLFWTPQLCLTLALLPHFQMFAPHPPHSQLLILSGSHWVDFGCCTFIYRTNLLLPQAEWNVRGQFSSINDEVMLDWFHSPSTPWVIAGTISTQGSLRLIYPSPQPLEPAGFALTNHPHYENAELRQRTVLAYAIYSRKPVDQYHMFFLNINSAHFDGTYLQKNCVLSKY</sequence>
<evidence type="ECO:0000313" key="10">
    <source>
        <dbReference type="EMBL" id="VDP83075.1"/>
    </source>
</evidence>
<comment type="subcellular location">
    <subcellularLocation>
        <location evidence="1">Membrane</location>
        <topology evidence="1">Multi-pass membrane protein</topology>
    </subcellularLocation>
</comment>
<dbReference type="PANTHER" id="PTHR31488:SF1">
    <property type="entry name" value="C-MANNOSYLTRANSFERASE DPY19L1"/>
    <property type="match status" value="1"/>
</dbReference>
<evidence type="ECO:0000256" key="2">
    <source>
        <dbReference type="ARBA" id="ARBA00008744"/>
    </source>
</evidence>
<evidence type="ECO:0000256" key="1">
    <source>
        <dbReference type="ARBA" id="ARBA00004141"/>
    </source>
</evidence>
<keyword evidence="6 9" id="KW-1133">Transmembrane helix</keyword>
<feature type="compositionally biased region" description="Basic and acidic residues" evidence="8">
    <location>
        <begin position="1"/>
        <end position="12"/>
    </location>
</feature>
<evidence type="ECO:0000256" key="5">
    <source>
        <dbReference type="ARBA" id="ARBA00022692"/>
    </source>
</evidence>
<feature type="transmembrane region" description="Helical" evidence="9">
    <location>
        <begin position="32"/>
        <end position="56"/>
    </location>
</feature>
<dbReference type="PANTHER" id="PTHR31488">
    <property type="entry name" value="DPY-19-LIKE 1, LIKE (H. SAPIENS)"/>
    <property type="match status" value="1"/>
</dbReference>
<dbReference type="Pfam" id="PF10034">
    <property type="entry name" value="Dpy19"/>
    <property type="match status" value="3"/>
</dbReference>
<dbReference type="Proteomes" id="UP000272942">
    <property type="component" value="Unassembled WGS sequence"/>
</dbReference>
<evidence type="ECO:0000256" key="3">
    <source>
        <dbReference type="ARBA" id="ARBA00022676"/>
    </source>
</evidence>
<gene>
    <name evidence="10" type="ORF">ECPE_LOCUS8243</name>
</gene>
<feature type="region of interest" description="Disordered" evidence="8">
    <location>
        <begin position="1"/>
        <end position="23"/>
    </location>
</feature>
<evidence type="ECO:0000313" key="12">
    <source>
        <dbReference type="WBParaSite" id="ECPE_0000826701-mRNA-1"/>
    </source>
</evidence>
<keyword evidence="4" id="KW-0808">Transferase</keyword>
<name>A0A183AMQ8_9TREM</name>